<evidence type="ECO:0000313" key="3">
    <source>
        <dbReference type="EMBL" id="VDM67349.1"/>
    </source>
</evidence>
<feature type="compositionally biased region" description="Low complexity" evidence="1">
    <location>
        <begin position="41"/>
        <end position="53"/>
    </location>
</feature>
<dbReference type="GO" id="GO:0005634">
    <property type="term" value="C:nucleus"/>
    <property type="evidence" value="ECO:0007669"/>
    <property type="project" value="TreeGrafter"/>
</dbReference>
<dbReference type="InterPro" id="IPR052060">
    <property type="entry name" value="Bromo_WD_repeat"/>
</dbReference>
<proteinExistence type="predicted"/>
<feature type="compositionally biased region" description="Acidic residues" evidence="1">
    <location>
        <begin position="71"/>
        <end position="83"/>
    </location>
</feature>
<dbReference type="EMBL" id="UYYB01005265">
    <property type="protein sequence ID" value="VDM67349.1"/>
    <property type="molecule type" value="Genomic_DNA"/>
</dbReference>
<gene>
    <name evidence="3" type="ORF">SVUK_LOCUS2347</name>
</gene>
<reference evidence="3 4" key="1">
    <citation type="submission" date="2018-11" db="EMBL/GenBank/DDBJ databases">
        <authorList>
            <consortium name="Pathogen Informatics"/>
        </authorList>
    </citation>
    <scope>NUCLEOTIDE SEQUENCE [LARGE SCALE GENOMIC DNA]</scope>
</reference>
<protein>
    <recommendedName>
        <fullName evidence="2">BRWD/PHIP ancillary-like domain-containing protein</fullName>
    </recommendedName>
</protein>
<dbReference type="Pfam" id="PF25313">
    <property type="entry name" value="BRWD_AD"/>
    <property type="match status" value="1"/>
</dbReference>
<evidence type="ECO:0000256" key="1">
    <source>
        <dbReference type="SAM" id="MobiDB-lite"/>
    </source>
</evidence>
<sequence>MKFNLLGKSTTRYRGTARDPPIIQRFERSSRRQRPPTLDEAIAAQDARRAAAIMENYQSDMDDSYSNSESSSEEASSDSDTSDSDFSGIETTITTASGRRVQRPQRIDGNMPEEGRRREARRQIRIADNVESSAAELKLPEEDDMEAPGPSTSESFTKRPPRPRQKKESFLDSFPDWMRMTEPRRFPYIAQLGDHVVYFRQGHESYLERVEALNLYPISSKMRPKPSLAAEEFGIVEEVRYVRKPYRLTVVRLAQTDGEGQRTGASWTTSKQFRFHDLANVPDFIILKEHYDASVAQNVQEGDRIESILDGQWWTGTVNRKEPKSEEFPRCDIS</sequence>
<dbReference type="Proteomes" id="UP000270094">
    <property type="component" value="Unassembled WGS sequence"/>
</dbReference>
<feature type="domain" description="BRWD/PHIP ancillary-like" evidence="2">
    <location>
        <begin position="187"/>
        <end position="330"/>
    </location>
</feature>
<evidence type="ECO:0000259" key="2">
    <source>
        <dbReference type="Pfam" id="PF25313"/>
    </source>
</evidence>
<dbReference type="AlphaFoldDB" id="A0A3P7IKG9"/>
<keyword evidence="4" id="KW-1185">Reference proteome</keyword>
<accession>A0A3P7IKG9</accession>
<dbReference type="GO" id="GO:0006357">
    <property type="term" value="P:regulation of transcription by RNA polymerase II"/>
    <property type="evidence" value="ECO:0007669"/>
    <property type="project" value="TreeGrafter"/>
</dbReference>
<dbReference type="PANTHER" id="PTHR16266:SF17">
    <property type="entry name" value="BRWD3"/>
    <property type="match status" value="1"/>
</dbReference>
<feature type="region of interest" description="Disordered" evidence="1">
    <location>
        <begin position="1"/>
        <end position="169"/>
    </location>
</feature>
<evidence type="ECO:0000313" key="4">
    <source>
        <dbReference type="Proteomes" id="UP000270094"/>
    </source>
</evidence>
<dbReference type="PANTHER" id="PTHR16266">
    <property type="entry name" value="WD REPEAT DOMAIN 9"/>
    <property type="match status" value="1"/>
</dbReference>
<dbReference type="GO" id="GO:0008360">
    <property type="term" value="P:regulation of cell shape"/>
    <property type="evidence" value="ECO:0007669"/>
    <property type="project" value="TreeGrafter"/>
</dbReference>
<name>A0A3P7IKG9_STRVU</name>
<organism evidence="3 4">
    <name type="scientific">Strongylus vulgaris</name>
    <name type="common">Blood worm</name>
    <dbReference type="NCBI Taxonomy" id="40348"/>
    <lineage>
        <taxon>Eukaryota</taxon>
        <taxon>Metazoa</taxon>
        <taxon>Ecdysozoa</taxon>
        <taxon>Nematoda</taxon>
        <taxon>Chromadorea</taxon>
        <taxon>Rhabditida</taxon>
        <taxon>Rhabditina</taxon>
        <taxon>Rhabditomorpha</taxon>
        <taxon>Strongyloidea</taxon>
        <taxon>Strongylidae</taxon>
        <taxon>Strongylus</taxon>
    </lineage>
</organism>
<dbReference type="InterPro" id="IPR057451">
    <property type="entry name" value="BRWD/PHIP_AD"/>
</dbReference>
<dbReference type="OrthoDB" id="10265743at2759"/>
<dbReference type="GO" id="GO:0007010">
    <property type="term" value="P:cytoskeleton organization"/>
    <property type="evidence" value="ECO:0007669"/>
    <property type="project" value="TreeGrafter"/>
</dbReference>